<evidence type="ECO:0000313" key="1">
    <source>
        <dbReference type="EMBL" id="KAF3574900.1"/>
    </source>
</evidence>
<dbReference type="AlphaFoldDB" id="A0A8S9RPT0"/>
<organism evidence="1 2">
    <name type="scientific">Brassica cretica</name>
    <name type="common">Mustard</name>
    <dbReference type="NCBI Taxonomy" id="69181"/>
    <lineage>
        <taxon>Eukaryota</taxon>
        <taxon>Viridiplantae</taxon>
        <taxon>Streptophyta</taxon>
        <taxon>Embryophyta</taxon>
        <taxon>Tracheophyta</taxon>
        <taxon>Spermatophyta</taxon>
        <taxon>Magnoliopsida</taxon>
        <taxon>eudicotyledons</taxon>
        <taxon>Gunneridae</taxon>
        <taxon>Pentapetalae</taxon>
        <taxon>rosids</taxon>
        <taxon>malvids</taxon>
        <taxon>Brassicales</taxon>
        <taxon>Brassicaceae</taxon>
        <taxon>Brassiceae</taxon>
        <taxon>Brassica</taxon>
    </lineage>
</organism>
<comment type="caution">
    <text evidence="1">The sequence shown here is derived from an EMBL/GenBank/DDBJ whole genome shotgun (WGS) entry which is preliminary data.</text>
</comment>
<sequence length="124" mass="13273">MSNSLVNNLLNRALIRPPHHTKLNSSCLPAVGKIGRSNLSTQLFGKGLHKSGRRLLTDTGRPVSFVTRAVLAMDPASQIKDNQPPMAYKSDLGTSLRGVAPGSFSTQTRATSGCRCGEVTLELK</sequence>
<gene>
    <name evidence="1" type="ORF">F2Q69_00060631</name>
</gene>
<protein>
    <submittedName>
        <fullName evidence="1">Uncharacterized protein</fullName>
    </submittedName>
</protein>
<name>A0A8S9RPT0_BRACR</name>
<proteinExistence type="predicted"/>
<dbReference type="EMBL" id="QGKX02000095">
    <property type="protein sequence ID" value="KAF3574900.1"/>
    <property type="molecule type" value="Genomic_DNA"/>
</dbReference>
<dbReference type="Proteomes" id="UP000712600">
    <property type="component" value="Unassembled WGS sequence"/>
</dbReference>
<reference evidence="1" key="1">
    <citation type="submission" date="2019-12" db="EMBL/GenBank/DDBJ databases">
        <title>Genome sequencing and annotation of Brassica cretica.</title>
        <authorList>
            <person name="Studholme D.J."/>
            <person name="Sarris P."/>
        </authorList>
    </citation>
    <scope>NUCLEOTIDE SEQUENCE</scope>
    <source>
        <strain evidence="1">PFS-109/04</strain>
        <tissue evidence="1">Leaf</tissue>
    </source>
</reference>
<evidence type="ECO:0000313" key="2">
    <source>
        <dbReference type="Proteomes" id="UP000712600"/>
    </source>
</evidence>
<accession>A0A8S9RPT0</accession>